<dbReference type="Pfam" id="PF11748">
    <property type="entry name" value="DUF3306"/>
    <property type="match status" value="1"/>
</dbReference>
<sequence>MTREIPDGEGFLQRWSRRKRGEADDAETGSHEASEPAILDPEADATAPDAPEDPELVANREAAEAVDLDSLVYESDFTVFMKKGVPTELKNAALRKLWRSNPVLAVVDGLNDYDEDFRVAEGALEHFQSAWKVGKGYADKAEEVAAEMEEKSARLADARQRLASGETSNLETDAETKQSVSPEEEDELTPVEELKEAEELPLPDHAEGQMAIETSEDTAEQEIPLQKVPIRRRMSFSTD</sequence>
<reference evidence="2" key="1">
    <citation type="submission" date="2018-08" db="EMBL/GenBank/DDBJ databases">
        <authorList>
            <person name="Jin W."/>
            <person name="Wang H."/>
            <person name="Yang Y."/>
            <person name="Li M."/>
            <person name="Liu J."/>
        </authorList>
    </citation>
    <scope>NUCLEOTIDE SEQUENCE</scope>
    <source>
        <strain evidence="2">AESS21</strain>
    </source>
</reference>
<feature type="region of interest" description="Disordered" evidence="1">
    <location>
        <begin position="1"/>
        <end position="54"/>
    </location>
</feature>
<feature type="region of interest" description="Disordered" evidence="1">
    <location>
        <begin position="162"/>
        <end position="239"/>
    </location>
</feature>
<feature type="compositionally biased region" description="Acidic residues" evidence="1">
    <location>
        <begin position="182"/>
        <end position="191"/>
    </location>
</feature>
<protein>
    <submittedName>
        <fullName evidence="2">DUF3306 domain-containing protein</fullName>
    </submittedName>
</protein>
<accession>A0A944CAZ9</accession>
<gene>
    <name evidence="2" type="ORF">DYI23_01695</name>
</gene>
<feature type="compositionally biased region" description="Basic and acidic residues" evidence="1">
    <location>
        <begin position="192"/>
        <end position="207"/>
    </location>
</feature>
<reference evidence="2" key="2">
    <citation type="journal article" date="2021" name="Microorganisms">
        <title>Bacterial Dimethylsulfoniopropionate Biosynthesis in the East China Sea.</title>
        <authorList>
            <person name="Liu J."/>
            <person name="Zhang Y."/>
            <person name="Liu J."/>
            <person name="Zhong H."/>
            <person name="Williams B.T."/>
            <person name="Zheng Y."/>
            <person name="Curson A.R.J."/>
            <person name="Sun C."/>
            <person name="Sun H."/>
            <person name="Song D."/>
            <person name="Wagner Mackenzie B."/>
            <person name="Bermejo Martinez A."/>
            <person name="Todd J.D."/>
            <person name="Zhang X.H."/>
        </authorList>
    </citation>
    <scope>NUCLEOTIDE SEQUENCE</scope>
    <source>
        <strain evidence="2">AESS21</strain>
    </source>
</reference>
<proteinExistence type="predicted"/>
<name>A0A944CAZ9_9HYPH</name>
<dbReference type="InterPro" id="IPR021735">
    <property type="entry name" value="DUF3306"/>
</dbReference>
<evidence type="ECO:0000313" key="2">
    <source>
        <dbReference type="EMBL" id="MBS8258918.1"/>
    </source>
</evidence>
<feature type="compositionally biased region" description="Polar residues" evidence="1">
    <location>
        <begin position="165"/>
        <end position="181"/>
    </location>
</feature>
<evidence type="ECO:0000256" key="1">
    <source>
        <dbReference type="SAM" id="MobiDB-lite"/>
    </source>
</evidence>
<dbReference type="Proteomes" id="UP000705379">
    <property type="component" value="Unassembled WGS sequence"/>
</dbReference>
<comment type="caution">
    <text evidence="2">The sequence shown here is derived from an EMBL/GenBank/DDBJ whole genome shotgun (WGS) entry which is preliminary data.</text>
</comment>
<feature type="compositionally biased region" description="Basic residues" evidence="1">
    <location>
        <begin position="229"/>
        <end position="239"/>
    </location>
</feature>
<evidence type="ECO:0000313" key="3">
    <source>
        <dbReference type="Proteomes" id="UP000705379"/>
    </source>
</evidence>
<organism evidence="2 3">
    <name type="scientific">Roseibium polysiphoniae</name>
    <dbReference type="NCBI Taxonomy" id="2571221"/>
    <lineage>
        <taxon>Bacteria</taxon>
        <taxon>Pseudomonadati</taxon>
        <taxon>Pseudomonadota</taxon>
        <taxon>Alphaproteobacteria</taxon>
        <taxon>Hyphomicrobiales</taxon>
        <taxon>Stappiaceae</taxon>
        <taxon>Roseibium</taxon>
    </lineage>
</organism>
<dbReference type="RefSeq" id="WP_213214646.1">
    <property type="nucleotide sequence ID" value="NZ_QTKU01000001.1"/>
</dbReference>
<dbReference type="AlphaFoldDB" id="A0A944CAZ9"/>
<dbReference type="EMBL" id="QTKU01000001">
    <property type="protein sequence ID" value="MBS8258918.1"/>
    <property type="molecule type" value="Genomic_DNA"/>
</dbReference>